<dbReference type="EMBL" id="BARS01013320">
    <property type="protein sequence ID" value="GAF95663.1"/>
    <property type="molecule type" value="Genomic_DNA"/>
</dbReference>
<comment type="caution">
    <text evidence="2">The sequence shown here is derived from an EMBL/GenBank/DDBJ whole genome shotgun (WGS) entry which is preliminary data.</text>
</comment>
<gene>
    <name evidence="2" type="ORF">S01H1_23211</name>
</gene>
<sequence>TLVTRELNKADAPLKLPVIGAEHAPNLIEALKQQRIEILPGPADAERAVREQDADVVLRIPPQYAENWDKGQPAQVEMILDESQRDSSAAVRRVQATLEAYGQRTGALRLLARGLSPSVMKPVVVAERDQSTPQSRSGTLFSMLPYFFILGTFLGGMA</sequence>
<feature type="non-terminal residue" evidence="2">
    <location>
        <position position="158"/>
    </location>
</feature>
<feature type="transmembrane region" description="Helical" evidence="1">
    <location>
        <begin position="138"/>
        <end position="157"/>
    </location>
</feature>
<accession>X0TQ52</accession>
<keyword evidence="1" id="KW-1133">Transmembrane helix</keyword>
<organism evidence="2">
    <name type="scientific">marine sediment metagenome</name>
    <dbReference type="NCBI Taxonomy" id="412755"/>
    <lineage>
        <taxon>unclassified sequences</taxon>
        <taxon>metagenomes</taxon>
        <taxon>ecological metagenomes</taxon>
    </lineage>
</organism>
<proteinExistence type="predicted"/>
<evidence type="ECO:0000256" key="1">
    <source>
        <dbReference type="SAM" id="Phobius"/>
    </source>
</evidence>
<keyword evidence="1" id="KW-0812">Transmembrane</keyword>
<evidence type="ECO:0008006" key="3">
    <source>
        <dbReference type="Google" id="ProtNLM"/>
    </source>
</evidence>
<name>X0TQ52_9ZZZZ</name>
<evidence type="ECO:0000313" key="2">
    <source>
        <dbReference type="EMBL" id="GAF95663.1"/>
    </source>
</evidence>
<keyword evidence="1" id="KW-0472">Membrane</keyword>
<dbReference type="AlphaFoldDB" id="X0TQ52"/>
<feature type="non-terminal residue" evidence="2">
    <location>
        <position position="1"/>
    </location>
</feature>
<reference evidence="2" key="1">
    <citation type="journal article" date="2014" name="Front. Microbiol.">
        <title>High frequency of phylogenetically diverse reductive dehalogenase-homologous genes in deep subseafloor sedimentary metagenomes.</title>
        <authorList>
            <person name="Kawai M."/>
            <person name="Futagami T."/>
            <person name="Toyoda A."/>
            <person name="Takaki Y."/>
            <person name="Nishi S."/>
            <person name="Hori S."/>
            <person name="Arai W."/>
            <person name="Tsubouchi T."/>
            <person name="Morono Y."/>
            <person name="Uchiyama I."/>
            <person name="Ito T."/>
            <person name="Fujiyama A."/>
            <person name="Inagaki F."/>
            <person name="Takami H."/>
        </authorList>
    </citation>
    <scope>NUCLEOTIDE SEQUENCE</scope>
    <source>
        <strain evidence="2">Expedition CK06-06</strain>
    </source>
</reference>
<protein>
    <recommendedName>
        <fullName evidence="3">ABC transporter permease</fullName>
    </recommendedName>
</protein>